<dbReference type="RefSeq" id="WP_173417037.1">
    <property type="nucleotide sequence ID" value="NZ_CP054139.1"/>
</dbReference>
<organism evidence="2 3">
    <name type="scientific">Mucilaginibacter mali</name>
    <dbReference type="NCBI Taxonomy" id="2740462"/>
    <lineage>
        <taxon>Bacteria</taxon>
        <taxon>Pseudomonadati</taxon>
        <taxon>Bacteroidota</taxon>
        <taxon>Sphingobacteriia</taxon>
        <taxon>Sphingobacteriales</taxon>
        <taxon>Sphingobacteriaceae</taxon>
        <taxon>Mucilaginibacter</taxon>
    </lineage>
</organism>
<dbReference type="Proteomes" id="UP000505355">
    <property type="component" value="Chromosome"/>
</dbReference>
<protein>
    <recommendedName>
        <fullName evidence="1">Fungal lipase-type domain-containing protein</fullName>
    </recommendedName>
</protein>
<evidence type="ECO:0000259" key="1">
    <source>
        <dbReference type="Pfam" id="PF01764"/>
    </source>
</evidence>
<dbReference type="Pfam" id="PF01764">
    <property type="entry name" value="Lipase_3"/>
    <property type="match status" value="1"/>
</dbReference>
<dbReference type="KEGG" id="mmab:HQ865_22365"/>
<name>A0A7D4Q6H2_9SPHI</name>
<feature type="domain" description="Fungal lipase-type" evidence="1">
    <location>
        <begin position="166"/>
        <end position="252"/>
    </location>
</feature>
<reference evidence="2 3" key="1">
    <citation type="submission" date="2020-05" db="EMBL/GenBank/DDBJ databases">
        <title>Mucilaginibacter mali sp. nov.</title>
        <authorList>
            <person name="Kim H.S."/>
            <person name="Lee K.C."/>
            <person name="Suh M.K."/>
            <person name="Kim J.-S."/>
            <person name="Han K.-I."/>
            <person name="Eom M.K."/>
            <person name="Shin Y.K."/>
            <person name="Lee J.-S."/>
        </authorList>
    </citation>
    <scope>NUCLEOTIDE SEQUENCE [LARGE SCALE GENOMIC DNA]</scope>
    <source>
        <strain evidence="2 3">G2-14</strain>
    </source>
</reference>
<dbReference type="EMBL" id="CP054139">
    <property type="protein sequence ID" value="QKJ32387.1"/>
    <property type="molecule type" value="Genomic_DNA"/>
</dbReference>
<sequence length="494" mass="54198">MKISSRFNFVQQVFALNMFSNLASDKKGTDHELTHDLNTLLQALLANADMQKFMDNWVVVWGPVVGSYGMDAKNPKREVVTNAMYVAANDKGQYVVAVSATNPVSKYGWLVEDFDVRTMVAWKELLEPGIQTEGETVCISNGTAVGLQHLLTLRDQTTGTTLIDYLKFTFAQTPHPVTLAVSGHSLGGAQSSVLALYLDQTLHMWNPDRKVVVSAMPTAGASPGNKAFSDHHSYVMGTRTLRFWNKLDPVPHGWEPNMVEQVPFLYYPYLQPGALLKGIAAGALSQSLIGSASVPNGGYYTQLQPQTPPLPGQVGITQTRAFSAAEIVQAIFDIGIDEVLQALKITGEAAQLIKAQLNVYIEDIANEQTLDELLDELEAYIIGKYGAEGRALIQILEVLFLEIENVALFLAQLALQHVTYYPDLMGTANMHALSQAIINNLVNAGALDDSYTNRMDTMFDPRRGLNLFVKLGEMILKILTPDFLKANGMGQLLS</sequence>
<keyword evidence="3" id="KW-1185">Reference proteome</keyword>
<dbReference type="InterPro" id="IPR002921">
    <property type="entry name" value="Fungal_lipase-type"/>
</dbReference>
<evidence type="ECO:0000313" key="3">
    <source>
        <dbReference type="Proteomes" id="UP000505355"/>
    </source>
</evidence>
<dbReference type="InterPro" id="IPR029058">
    <property type="entry name" value="AB_hydrolase_fold"/>
</dbReference>
<dbReference type="SUPFAM" id="SSF53474">
    <property type="entry name" value="alpha/beta-Hydrolases"/>
    <property type="match status" value="1"/>
</dbReference>
<evidence type="ECO:0000313" key="2">
    <source>
        <dbReference type="EMBL" id="QKJ32387.1"/>
    </source>
</evidence>
<dbReference type="AlphaFoldDB" id="A0A7D4Q6H2"/>
<proteinExistence type="predicted"/>
<gene>
    <name evidence="2" type="ORF">HQ865_22365</name>
</gene>
<accession>A0A7D4Q6H2</accession>
<dbReference type="Gene3D" id="3.40.50.1820">
    <property type="entry name" value="alpha/beta hydrolase"/>
    <property type="match status" value="1"/>
</dbReference>
<dbReference type="GO" id="GO:0006629">
    <property type="term" value="P:lipid metabolic process"/>
    <property type="evidence" value="ECO:0007669"/>
    <property type="project" value="InterPro"/>
</dbReference>